<dbReference type="InterPro" id="IPR003959">
    <property type="entry name" value="ATPase_AAA_core"/>
</dbReference>
<evidence type="ECO:0000256" key="2">
    <source>
        <dbReference type="ARBA" id="ARBA00022741"/>
    </source>
</evidence>
<dbReference type="Proteomes" id="UP001480595">
    <property type="component" value="Unassembled WGS sequence"/>
</dbReference>
<reference evidence="6 7" key="1">
    <citation type="submission" date="2023-01" db="EMBL/GenBank/DDBJ databases">
        <title>Analysis of 21 Apiospora genomes using comparative genomics revels a genus with tremendous synthesis potential of carbohydrate active enzymes and secondary metabolites.</title>
        <authorList>
            <person name="Sorensen T."/>
        </authorList>
    </citation>
    <scope>NUCLEOTIDE SEQUENCE [LARGE SCALE GENOMIC DNA]</scope>
    <source>
        <strain evidence="6 7">CBS 135458</strain>
    </source>
</reference>
<dbReference type="RefSeq" id="XP_066713844.1">
    <property type="nucleotide sequence ID" value="XM_066860255.1"/>
</dbReference>
<dbReference type="PRINTS" id="PR00819">
    <property type="entry name" value="CBXCFQXSUPER"/>
</dbReference>
<feature type="domain" description="AAA+ ATPase" evidence="5">
    <location>
        <begin position="101"/>
        <end position="292"/>
    </location>
</feature>
<evidence type="ECO:0000313" key="7">
    <source>
        <dbReference type="Proteomes" id="UP001480595"/>
    </source>
</evidence>
<keyword evidence="2" id="KW-0547">Nucleotide-binding</keyword>
<evidence type="ECO:0000256" key="4">
    <source>
        <dbReference type="SAM" id="MobiDB-lite"/>
    </source>
</evidence>
<comment type="caution">
    <text evidence="6">The sequence shown here is derived from an EMBL/GenBank/DDBJ whole genome shotgun (WGS) entry which is preliminary data.</text>
</comment>
<evidence type="ECO:0000256" key="3">
    <source>
        <dbReference type="ARBA" id="ARBA00022840"/>
    </source>
</evidence>
<dbReference type="PANTHER" id="PTHR43392">
    <property type="entry name" value="AAA-TYPE ATPASE FAMILY PROTEIN / ANKYRIN REPEAT FAMILY PROTEIN"/>
    <property type="match status" value="1"/>
</dbReference>
<dbReference type="SUPFAM" id="SSF52540">
    <property type="entry name" value="P-loop containing nucleoside triphosphate hydrolases"/>
    <property type="match status" value="1"/>
</dbReference>
<dbReference type="InterPro" id="IPR041627">
    <property type="entry name" value="AAA_lid_6"/>
</dbReference>
<feature type="region of interest" description="Disordered" evidence="4">
    <location>
        <begin position="16"/>
        <end position="54"/>
    </location>
</feature>
<evidence type="ECO:0000256" key="1">
    <source>
        <dbReference type="ARBA" id="ARBA00010378"/>
    </source>
</evidence>
<dbReference type="Pfam" id="PF17866">
    <property type="entry name" value="AAA_lid_6"/>
    <property type="match status" value="1"/>
</dbReference>
<feature type="compositionally biased region" description="Basic and acidic residues" evidence="4">
    <location>
        <begin position="42"/>
        <end position="54"/>
    </location>
</feature>
<protein>
    <recommendedName>
        <fullName evidence="5">AAA+ ATPase domain-containing protein</fullName>
    </recommendedName>
</protein>
<accession>A0ABR1UKH7</accession>
<dbReference type="Pfam" id="PF00004">
    <property type="entry name" value="AAA"/>
    <property type="match status" value="1"/>
</dbReference>
<proteinExistence type="inferred from homology"/>
<dbReference type="InterPro" id="IPR027417">
    <property type="entry name" value="P-loop_NTPase"/>
</dbReference>
<dbReference type="Gene3D" id="3.40.50.300">
    <property type="entry name" value="P-loop containing nucleotide triphosphate hydrolases"/>
    <property type="match status" value="1"/>
</dbReference>
<evidence type="ECO:0000313" key="6">
    <source>
        <dbReference type="EMBL" id="KAK8058398.1"/>
    </source>
</evidence>
<gene>
    <name evidence="6" type="ORF">PG994_008846</name>
</gene>
<name>A0ABR1UKH7_9PEZI</name>
<sequence length="390" mass="43928">MEPVCVRRTQRLEKELAEWAKTHSPSQDSDLDQQKPRPGGITREDVFGPEPVDVRSESDAWKEIQNMVGLESVKKEVDRLFILAKVNYQRETQGEPPMSINLNRVFLGNPGVGKSTVSMLYGQIVAQLGFVTGGQVIIKNPGDLIGEYTGQSEAMTREALEEAKGNILIIDDAHMLHPHSERDFHNGIIDTLVANIYGLPGENRCVILAGYTDEMEDMFLKKNPGLQRRFPLEDTIKFPSYNDAQLPGILDQKIARDEVLASEHARKVAHEILSRMCIRPRFGNGVDVENLLARAKLRQRDGLEAAGIDRFDMHHHPLEASDFDPDYDRSLGADKDRDELFEEFIGFETIVAQFSGYQKMTDGMRRHGIDPRPYVPWAFVFKGPPGTGKT</sequence>
<organism evidence="6 7">
    <name type="scientific">Apiospora phragmitis</name>
    <dbReference type="NCBI Taxonomy" id="2905665"/>
    <lineage>
        <taxon>Eukaryota</taxon>
        <taxon>Fungi</taxon>
        <taxon>Dikarya</taxon>
        <taxon>Ascomycota</taxon>
        <taxon>Pezizomycotina</taxon>
        <taxon>Sordariomycetes</taxon>
        <taxon>Xylariomycetidae</taxon>
        <taxon>Amphisphaeriales</taxon>
        <taxon>Apiosporaceae</taxon>
        <taxon>Apiospora</taxon>
    </lineage>
</organism>
<dbReference type="InterPro" id="IPR050773">
    <property type="entry name" value="CbxX/CfxQ_RuBisCO_ESX"/>
</dbReference>
<evidence type="ECO:0000259" key="5">
    <source>
        <dbReference type="SMART" id="SM00382"/>
    </source>
</evidence>
<keyword evidence="7" id="KW-1185">Reference proteome</keyword>
<dbReference type="InterPro" id="IPR000641">
    <property type="entry name" value="CbxX/CfxQ"/>
</dbReference>
<dbReference type="PANTHER" id="PTHR43392:SF2">
    <property type="entry name" value="AAA-TYPE ATPASE FAMILY PROTEIN _ ANKYRIN REPEAT FAMILY PROTEIN"/>
    <property type="match status" value="1"/>
</dbReference>
<dbReference type="Gene3D" id="1.10.8.60">
    <property type="match status" value="1"/>
</dbReference>
<keyword evidence="3" id="KW-0067">ATP-binding</keyword>
<dbReference type="InterPro" id="IPR003593">
    <property type="entry name" value="AAA+_ATPase"/>
</dbReference>
<comment type="similarity">
    <text evidence="1">Belongs to the CbxX/CfxQ family.</text>
</comment>
<dbReference type="GeneID" id="92093318"/>
<dbReference type="SMART" id="SM00382">
    <property type="entry name" value="AAA"/>
    <property type="match status" value="1"/>
</dbReference>
<dbReference type="CDD" id="cd00009">
    <property type="entry name" value="AAA"/>
    <property type="match status" value="1"/>
</dbReference>
<dbReference type="EMBL" id="JAQQWL010000009">
    <property type="protein sequence ID" value="KAK8058398.1"/>
    <property type="molecule type" value="Genomic_DNA"/>
</dbReference>